<feature type="compositionally biased region" description="Low complexity" evidence="1">
    <location>
        <begin position="7"/>
        <end position="18"/>
    </location>
</feature>
<proteinExistence type="predicted"/>
<name>A0ABQ8U9U4_9EUKA</name>
<gene>
    <name evidence="2" type="ORF">PAPYR_11905</name>
</gene>
<evidence type="ECO:0000256" key="1">
    <source>
        <dbReference type="SAM" id="MobiDB-lite"/>
    </source>
</evidence>
<protein>
    <submittedName>
        <fullName evidence="2">Uncharacterized protein</fullName>
    </submittedName>
</protein>
<dbReference type="Proteomes" id="UP001141327">
    <property type="component" value="Unassembled WGS sequence"/>
</dbReference>
<accession>A0ABQ8U9U4</accession>
<organism evidence="2 3">
    <name type="scientific">Paratrimastix pyriformis</name>
    <dbReference type="NCBI Taxonomy" id="342808"/>
    <lineage>
        <taxon>Eukaryota</taxon>
        <taxon>Metamonada</taxon>
        <taxon>Preaxostyla</taxon>
        <taxon>Paratrimastigidae</taxon>
        <taxon>Paratrimastix</taxon>
    </lineage>
</organism>
<comment type="caution">
    <text evidence="2">The sequence shown here is derived from an EMBL/GenBank/DDBJ whole genome shotgun (WGS) entry which is preliminary data.</text>
</comment>
<keyword evidence="3" id="KW-1185">Reference proteome</keyword>
<reference evidence="2" key="1">
    <citation type="journal article" date="2022" name="bioRxiv">
        <title>Genomics of Preaxostyla Flagellates Illuminates Evolutionary Transitions and the Path Towards Mitochondrial Loss.</title>
        <authorList>
            <person name="Novak L.V.F."/>
            <person name="Treitli S.C."/>
            <person name="Pyrih J."/>
            <person name="Halakuc P."/>
            <person name="Pipaliya S.V."/>
            <person name="Vacek V."/>
            <person name="Brzon O."/>
            <person name="Soukal P."/>
            <person name="Eme L."/>
            <person name="Dacks J.B."/>
            <person name="Karnkowska A."/>
            <person name="Elias M."/>
            <person name="Hampl V."/>
        </authorList>
    </citation>
    <scope>NUCLEOTIDE SEQUENCE</scope>
    <source>
        <strain evidence="2">RCP-MX</strain>
    </source>
</reference>
<sequence>MCDVEVSSRGRPRSVPRSAKVTAEVGQGQQPRVGTEVGDSVVQKLSRRVVAGCRCRLAFCRCACHPGGRRLRVAASRCLRGLCREWPARVPAVLGALAADAARAACAACAACTAWPLSAFAGLAGLWAFVSAACVVFRAVRFPDGPVDAFCCSACLAGRTPGGAPCGAPGTRSLPASGRFAGWPIARLAGAISTAAGAMER</sequence>
<feature type="region of interest" description="Disordered" evidence="1">
    <location>
        <begin position="1"/>
        <end position="29"/>
    </location>
</feature>
<evidence type="ECO:0000313" key="3">
    <source>
        <dbReference type="Proteomes" id="UP001141327"/>
    </source>
</evidence>
<evidence type="ECO:0000313" key="2">
    <source>
        <dbReference type="EMBL" id="KAJ4453585.1"/>
    </source>
</evidence>
<dbReference type="EMBL" id="JAPMOS010000241">
    <property type="protein sequence ID" value="KAJ4453585.1"/>
    <property type="molecule type" value="Genomic_DNA"/>
</dbReference>